<keyword evidence="2" id="KW-0285">Flavoprotein</keyword>
<dbReference type="InterPro" id="IPR016166">
    <property type="entry name" value="FAD-bd_PCMH"/>
</dbReference>
<dbReference type="InterPro" id="IPR016167">
    <property type="entry name" value="FAD-bd_PCMH_sub1"/>
</dbReference>
<evidence type="ECO:0000259" key="9">
    <source>
        <dbReference type="PROSITE" id="PS51387"/>
    </source>
</evidence>
<dbReference type="InterPro" id="IPR004113">
    <property type="entry name" value="FAD-bd_oxidored_4_C"/>
</dbReference>
<dbReference type="InterPro" id="IPR009051">
    <property type="entry name" value="Helical_ferredxn"/>
</dbReference>
<dbReference type="InterPro" id="IPR006094">
    <property type="entry name" value="Oxid_FAD_bind_N"/>
</dbReference>
<gene>
    <name evidence="10" type="ORF">SAMN05444278_10180</name>
</gene>
<dbReference type="SUPFAM" id="SSF55103">
    <property type="entry name" value="FAD-linked oxidases, C-terminal domain"/>
    <property type="match status" value="1"/>
</dbReference>
<comment type="cofactor">
    <cofactor evidence="1">
        <name>FAD</name>
        <dbReference type="ChEBI" id="CHEBI:57692"/>
    </cofactor>
</comment>
<evidence type="ECO:0000256" key="5">
    <source>
        <dbReference type="ARBA" id="ARBA00023002"/>
    </source>
</evidence>
<dbReference type="Gene3D" id="1.10.1060.10">
    <property type="entry name" value="Alpha-helical ferredoxin"/>
    <property type="match status" value="1"/>
</dbReference>
<dbReference type="Gene3D" id="3.30.43.10">
    <property type="entry name" value="Uridine Diphospho-n-acetylenolpyruvylglucosamine Reductase, domain 2"/>
    <property type="match status" value="1"/>
</dbReference>
<dbReference type="GO" id="GO:0051536">
    <property type="term" value="F:iron-sulfur cluster binding"/>
    <property type="evidence" value="ECO:0007669"/>
    <property type="project" value="UniProtKB-KW"/>
</dbReference>
<keyword evidence="4" id="KW-0274">FAD</keyword>
<dbReference type="GO" id="GO:0008720">
    <property type="term" value="F:D-lactate dehydrogenase (NAD+) activity"/>
    <property type="evidence" value="ECO:0007669"/>
    <property type="project" value="TreeGrafter"/>
</dbReference>
<name>A0A1M4SC70_9FLAO</name>
<dbReference type="GO" id="GO:0046872">
    <property type="term" value="F:metal ion binding"/>
    <property type="evidence" value="ECO:0007669"/>
    <property type="project" value="UniProtKB-KW"/>
</dbReference>
<keyword evidence="6" id="KW-0408">Iron</keyword>
<evidence type="ECO:0000256" key="3">
    <source>
        <dbReference type="ARBA" id="ARBA00022723"/>
    </source>
</evidence>
<dbReference type="GO" id="GO:0071949">
    <property type="term" value="F:FAD binding"/>
    <property type="evidence" value="ECO:0007669"/>
    <property type="project" value="InterPro"/>
</dbReference>
<evidence type="ECO:0000256" key="1">
    <source>
        <dbReference type="ARBA" id="ARBA00001974"/>
    </source>
</evidence>
<dbReference type="GO" id="GO:0004458">
    <property type="term" value="F:D-lactate dehydrogenase (cytochrome) activity"/>
    <property type="evidence" value="ECO:0007669"/>
    <property type="project" value="TreeGrafter"/>
</dbReference>
<keyword evidence="11" id="KW-1185">Reference proteome</keyword>
<dbReference type="OrthoDB" id="9767256at2"/>
<organism evidence="10 11">
    <name type="scientific">Psychroflexus salarius</name>
    <dbReference type="NCBI Taxonomy" id="1155689"/>
    <lineage>
        <taxon>Bacteria</taxon>
        <taxon>Pseudomonadati</taxon>
        <taxon>Bacteroidota</taxon>
        <taxon>Flavobacteriia</taxon>
        <taxon>Flavobacteriales</taxon>
        <taxon>Flavobacteriaceae</taxon>
        <taxon>Psychroflexus</taxon>
    </lineage>
</organism>
<evidence type="ECO:0000313" key="10">
    <source>
        <dbReference type="EMBL" id="SHE29725.1"/>
    </source>
</evidence>
<evidence type="ECO:0000313" key="11">
    <source>
        <dbReference type="Proteomes" id="UP000184462"/>
    </source>
</evidence>
<dbReference type="AlphaFoldDB" id="A0A1M4SC70"/>
<dbReference type="InterPro" id="IPR016164">
    <property type="entry name" value="FAD-linked_Oxase-like_C"/>
</dbReference>
<dbReference type="InterPro" id="IPR017896">
    <property type="entry name" value="4Fe4S_Fe-S-bd"/>
</dbReference>
<sequence length="973" mass="109506">MFESYSFSELKLKGQLFTDRLHKHLYATDASVYREIPQAIAYPKDSSDVIKLINFAKTKHTNLIFRTAGTSLAGQCVGNGIIVDVSKYFTKIIDFNEKKKTITVQPGVIRDDLNAFLRPYNLQFGPNTSTSNRCMIGGMVGNNSSGTTSIKYGVTRDKVEALSCILDDGSRIELKSLTKHQFQEKLKLNSREGDLYRRIHQLLSNESLQKAVKDNFPKPEIHRRNTGYALDALLETELYSESSQQFNLAKLICGSEGTLAFIESITLNLDQLPPKHSVMIVAHFNTITDCLNSVKPVMELPLYTCEMMDKTILDCTKSSLKYKDYRFFLKGDPKAILMLELRSDTLERLKQLELELFEILKTKTNSYYNSLINEASIFKVLELRKAGLGLLANISKDTKAVACIEDTAVSLEDFAQYMADFESIMKRFKQSAVYYAHAGAGELHLRPRLNLKTSQGVADFKAITHEVAHLVKAYKGSFSGEHGDGIVRSNFTELLVGDVCYLAFNSLKTIFDSDQVFNPGKIVNPKPIDKNLRYKTERTEPDFDTILDFSPEGGILKAAENCNGSGDCRVSTQANQAMCPSYQATTNEKDTTRARANALREFLTHPTPSKNAFNQTELKQVFDLCVSCKACKKECPSNVDVASFKAEFLQHYYKSNSRPLADYLLANLSLVYKYLPPTFYNAIVKNKYLSLGLKSISKIHVKRNLPELSKQSLHTIIKNKSNTFSSKKTTQKTVYLFIDEFTNFIDASIGEDAINLLRKLNYDVKFVQQLESGRALISKGFLNRAQKIAKSNVKLLSEIISAETPLIGIEPSAILSFRDEYLRLNHHNQASTELAKHTYLIEEFIANEFKLGHIKSSQFTSNSLRLKIHTHCHQKALSNSKFTFDVLNIPKNYQPTLITSGCCGMAGSFGYEKEHFQVSQAMGELFLFPSIRKTSTNTIIVANGTSCRHQIKDALQRTAKHPVSVLYEALIDC</sequence>
<keyword evidence="7" id="KW-0411">Iron-sulfur</keyword>
<evidence type="ECO:0000256" key="2">
    <source>
        <dbReference type="ARBA" id="ARBA00022630"/>
    </source>
</evidence>
<dbReference type="Pfam" id="PF13534">
    <property type="entry name" value="Fer4_17"/>
    <property type="match status" value="1"/>
</dbReference>
<dbReference type="Gene3D" id="3.30.70.2740">
    <property type="match status" value="1"/>
</dbReference>
<dbReference type="EMBL" id="FQTW01000001">
    <property type="protein sequence ID" value="SHE29725.1"/>
    <property type="molecule type" value="Genomic_DNA"/>
</dbReference>
<dbReference type="InterPro" id="IPR016169">
    <property type="entry name" value="FAD-bd_PCMH_sub2"/>
</dbReference>
<protein>
    <submittedName>
        <fullName evidence="10">FAD/FMN-containing dehydrogenase</fullName>
    </submittedName>
</protein>
<dbReference type="PROSITE" id="PS00198">
    <property type="entry name" value="4FE4S_FER_1"/>
    <property type="match status" value="1"/>
</dbReference>
<dbReference type="PROSITE" id="PS51387">
    <property type="entry name" value="FAD_PCMH"/>
    <property type="match status" value="1"/>
</dbReference>
<accession>A0A1M4SC70</accession>
<proteinExistence type="predicted"/>
<reference evidence="10 11" key="1">
    <citation type="submission" date="2016-11" db="EMBL/GenBank/DDBJ databases">
        <authorList>
            <person name="Jaros S."/>
            <person name="Januszkiewicz K."/>
            <person name="Wedrychowicz H."/>
        </authorList>
    </citation>
    <scope>NUCLEOTIDE SEQUENCE [LARGE SCALE GENOMIC DNA]</scope>
    <source>
        <strain evidence="10 11">DSM 25661</strain>
    </source>
</reference>
<evidence type="ECO:0000256" key="7">
    <source>
        <dbReference type="ARBA" id="ARBA00023014"/>
    </source>
</evidence>
<dbReference type="Pfam" id="PF01565">
    <property type="entry name" value="FAD_binding_4"/>
    <property type="match status" value="1"/>
</dbReference>
<evidence type="ECO:0000256" key="4">
    <source>
        <dbReference type="ARBA" id="ARBA00022827"/>
    </source>
</evidence>
<evidence type="ECO:0000259" key="8">
    <source>
        <dbReference type="PROSITE" id="PS51379"/>
    </source>
</evidence>
<dbReference type="InterPro" id="IPR036318">
    <property type="entry name" value="FAD-bd_PCMH-like_sf"/>
</dbReference>
<feature type="domain" description="4Fe-4S ferredoxin-type" evidence="8">
    <location>
        <begin position="616"/>
        <end position="647"/>
    </location>
</feature>
<dbReference type="InterPro" id="IPR017900">
    <property type="entry name" value="4Fe4S_Fe_S_CS"/>
</dbReference>
<keyword evidence="3" id="KW-0479">Metal-binding</keyword>
<dbReference type="SUPFAM" id="SSF46548">
    <property type="entry name" value="alpha-helical ferredoxin"/>
    <property type="match status" value="1"/>
</dbReference>
<dbReference type="SUPFAM" id="SSF56176">
    <property type="entry name" value="FAD-binding/transporter-associated domain-like"/>
    <property type="match status" value="1"/>
</dbReference>
<feature type="domain" description="FAD-binding PCMH-type" evidence="9">
    <location>
        <begin position="33"/>
        <end position="272"/>
    </location>
</feature>
<evidence type="ECO:0000256" key="6">
    <source>
        <dbReference type="ARBA" id="ARBA00023004"/>
    </source>
</evidence>
<dbReference type="PROSITE" id="PS51379">
    <property type="entry name" value="4FE4S_FER_2"/>
    <property type="match status" value="1"/>
</dbReference>
<dbReference type="Proteomes" id="UP000184462">
    <property type="component" value="Unassembled WGS sequence"/>
</dbReference>
<dbReference type="Gene3D" id="3.30.465.10">
    <property type="match status" value="1"/>
</dbReference>
<dbReference type="STRING" id="1155689.SAMN05444278_10180"/>
<dbReference type="GO" id="GO:1903457">
    <property type="term" value="P:lactate catabolic process"/>
    <property type="evidence" value="ECO:0007669"/>
    <property type="project" value="TreeGrafter"/>
</dbReference>
<dbReference type="PANTHER" id="PTHR11748:SF119">
    <property type="entry name" value="D-2-HYDROXYGLUTARATE DEHYDROGENASE"/>
    <property type="match status" value="1"/>
</dbReference>
<dbReference type="Pfam" id="PF02913">
    <property type="entry name" value="FAD-oxidase_C"/>
    <property type="match status" value="1"/>
</dbReference>
<keyword evidence="5" id="KW-0560">Oxidoreductase</keyword>
<dbReference type="PANTHER" id="PTHR11748">
    <property type="entry name" value="D-LACTATE DEHYDROGENASE"/>
    <property type="match status" value="1"/>
</dbReference>